<gene>
    <name evidence="12" type="ORF">TCM_020810</name>
</gene>
<dbReference type="GO" id="GO:0030244">
    <property type="term" value="P:cellulose biosynthetic process"/>
    <property type="evidence" value="ECO:0007669"/>
    <property type="project" value="InterPro"/>
</dbReference>
<evidence type="ECO:0000313" key="13">
    <source>
        <dbReference type="Proteomes" id="UP000026915"/>
    </source>
</evidence>
<reference evidence="12 13" key="1">
    <citation type="journal article" date="2013" name="Genome Biol.">
        <title>The genome sequence of the most widely cultivated cacao type and its use to identify candidate genes regulating pod color.</title>
        <authorList>
            <person name="Motamayor J.C."/>
            <person name="Mockaitis K."/>
            <person name="Schmutz J."/>
            <person name="Haiminen N."/>
            <person name="Iii D.L."/>
            <person name="Cornejo O."/>
            <person name="Findley S.D."/>
            <person name="Zheng P."/>
            <person name="Utro F."/>
            <person name="Royaert S."/>
            <person name="Saski C."/>
            <person name="Jenkins J."/>
            <person name="Podicheti R."/>
            <person name="Zhao M."/>
            <person name="Scheffler B.E."/>
            <person name="Stack J.C."/>
            <person name="Feltus F.A."/>
            <person name="Mustiga G.M."/>
            <person name="Amores F."/>
            <person name="Phillips W."/>
            <person name="Marelli J.P."/>
            <person name="May G.D."/>
            <person name="Shapiro H."/>
            <person name="Ma J."/>
            <person name="Bustamante C.D."/>
            <person name="Schnell R.J."/>
            <person name="Main D."/>
            <person name="Gilbert D."/>
            <person name="Parida L."/>
            <person name="Kuhn D.N."/>
        </authorList>
    </citation>
    <scope>NUCLEOTIDE SEQUENCE [LARGE SCALE GENOMIC DNA]</scope>
    <source>
        <strain evidence="13">cv. Matina 1-6</strain>
    </source>
</reference>
<evidence type="ECO:0000256" key="4">
    <source>
        <dbReference type="ARBA" id="ARBA00022692"/>
    </source>
</evidence>
<feature type="binding site" evidence="8">
    <location>
        <position position="108"/>
    </location>
    <ligand>
        <name>UDP-alpha-D-glucose</name>
        <dbReference type="ChEBI" id="CHEBI:58885"/>
    </ligand>
</feature>
<dbReference type="GO" id="GO:0016020">
    <property type="term" value="C:membrane"/>
    <property type="evidence" value="ECO:0007669"/>
    <property type="project" value="InterPro"/>
</dbReference>
<evidence type="ECO:0000256" key="11">
    <source>
        <dbReference type="SAM" id="Phobius"/>
    </source>
</evidence>
<keyword evidence="5 11" id="KW-1133">Transmembrane helix</keyword>
<evidence type="ECO:0000256" key="9">
    <source>
        <dbReference type="PIRSR" id="PIRSR605150-3"/>
    </source>
</evidence>
<evidence type="ECO:0000256" key="10">
    <source>
        <dbReference type="SAM" id="Coils"/>
    </source>
</evidence>
<dbReference type="FunFam" id="3.90.550.10:FF:000194">
    <property type="entry name" value="Cellulose synthase-like protein G2 isoform A"/>
    <property type="match status" value="1"/>
</dbReference>
<dbReference type="InterPro" id="IPR005150">
    <property type="entry name" value="Cellulose_synth"/>
</dbReference>
<evidence type="ECO:0000256" key="3">
    <source>
        <dbReference type="ARBA" id="ARBA00022679"/>
    </source>
</evidence>
<feature type="coiled-coil region" evidence="10">
    <location>
        <begin position="187"/>
        <end position="214"/>
    </location>
</feature>
<feature type="binding site" evidence="9">
    <location>
        <position position="263"/>
    </location>
    <ligand>
        <name>Mn(2+)</name>
        <dbReference type="ChEBI" id="CHEBI:29035"/>
    </ligand>
</feature>
<comment type="subcellular location">
    <subcellularLocation>
        <location evidence="1">Endomembrane system</location>
        <topology evidence="1">Multi-pass membrane protein</topology>
    </subcellularLocation>
</comment>
<evidence type="ECO:0000256" key="2">
    <source>
        <dbReference type="ARBA" id="ARBA00022676"/>
    </source>
</evidence>
<evidence type="ECO:0000256" key="5">
    <source>
        <dbReference type="ARBA" id="ARBA00022989"/>
    </source>
</evidence>
<keyword evidence="10" id="KW-0175">Coiled coil</keyword>
<evidence type="ECO:0000256" key="7">
    <source>
        <dbReference type="ARBA" id="ARBA00023316"/>
    </source>
</evidence>
<keyword evidence="6 11" id="KW-0472">Membrane</keyword>
<feature type="binding site" evidence="9">
    <location>
        <position position="287"/>
    </location>
    <ligand>
        <name>Mn(2+)</name>
        <dbReference type="ChEBI" id="CHEBI:29035"/>
    </ligand>
</feature>
<dbReference type="Gene3D" id="3.90.550.10">
    <property type="entry name" value="Spore Coat Polysaccharide Biosynthesis Protein SpsA, Chain A"/>
    <property type="match status" value="2"/>
</dbReference>
<keyword evidence="3" id="KW-0808">Transferase</keyword>
<feature type="transmembrane region" description="Helical" evidence="11">
    <location>
        <begin position="21"/>
        <end position="39"/>
    </location>
</feature>
<keyword evidence="2" id="KW-0328">Glycosyltransferase</keyword>
<feature type="transmembrane region" description="Helical" evidence="11">
    <location>
        <begin position="452"/>
        <end position="471"/>
    </location>
</feature>
<dbReference type="GO" id="GO:0071555">
    <property type="term" value="P:cell wall organization"/>
    <property type="evidence" value="ECO:0007669"/>
    <property type="project" value="UniProtKB-KW"/>
</dbReference>
<dbReference type="GO" id="GO:0016760">
    <property type="term" value="F:cellulose synthase (UDP-forming) activity"/>
    <property type="evidence" value="ECO:0007669"/>
    <property type="project" value="InterPro"/>
</dbReference>
<dbReference type="SUPFAM" id="SSF53448">
    <property type="entry name" value="Nucleotide-diphospho-sugar transferases"/>
    <property type="match status" value="1"/>
</dbReference>
<protein>
    <submittedName>
        <fullName evidence="12">Cellulose synthase like G2, putative isoform 2</fullName>
    </submittedName>
</protein>
<accession>A0A061ELL7</accession>
<dbReference type="InterPro" id="IPR029044">
    <property type="entry name" value="Nucleotide-diphossugar_trans"/>
</dbReference>
<feature type="transmembrane region" description="Helical" evidence="11">
    <location>
        <begin position="51"/>
        <end position="73"/>
    </location>
</feature>
<feature type="non-terminal residue" evidence="12">
    <location>
        <position position="602"/>
    </location>
</feature>
<keyword evidence="7" id="KW-0961">Cell wall biogenesis/degradation</keyword>
<evidence type="ECO:0000313" key="12">
    <source>
        <dbReference type="EMBL" id="EOY05950.1"/>
    </source>
</evidence>
<dbReference type="HOGENOM" id="CLU_001418_3_3_1"/>
<feature type="binding site" evidence="8">
    <location>
        <position position="107"/>
    </location>
    <ligand>
        <name>UDP-alpha-D-glucose</name>
        <dbReference type="ChEBI" id="CHEBI:58885"/>
    </ligand>
</feature>
<name>A0A061ELL7_THECC</name>
<dbReference type="GO" id="GO:0012505">
    <property type="term" value="C:endomembrane system"/>
    <property type="evidence" value="ECO:0007669"/>
    <property type="project" value="UniProtKB-SubCell"/>
</dbReference>
<keyword evidence="13" id="KW-1185">Reference proteome</keyword>
<dbReference type="EMBL" id="CM001882">
    <property type="protein sequence ID" value="EOY05950.1"/>
    <property type="molecule type" value="Genomic_DNA"/>
</dbReference>
<evidence type="ECO:0000256" key="8">
    <source>
        <dbReference type="PIRSR" id="PIRSR605150-2"/>
    </source>
</evidence>
<dbReference type="Proteomes" id="UP000026915">
    <property type="component" value="Chromosome 4"/>
</dbReference>
<dbReference type="PANTHER" id="PTHR13301">
    <property type="entry name" value="X-BOX TRANSCRIPTION FACTOR-RELATED"/>
    <property type="match status" value="1"/>
</dbReference>
<sequence>MASSKILHSCTTQKRRTILNRLHTLFHFTATLLLLYYRVSHFFDGNNMPALAWALMTLSELIFTFIWGLTLAFRWQPLSRSVSVDKIPADMDLPGLDVFVCTADPQKEPTVEVMNTVLSALALDYPPEKLAVYLSDDGGSYITLYALKEAFRFATCWLPFCKKYGIKTRCPEAFFSSLAKYEQLPTTDEFSAENEELEMKYRLVKRNVEKVCEEASIYAVQDRPAHVEIIHGDTDMKDEDRTKMPLLVYVSRERRPSKPHRFKAGALNALLRVSEKFSNGPCLLVLDCDMYCNDPTSPTQAMCFHLDPEMSPSLAFVQFPQMFYNIFTDLQKFSSEQEIARFEGPSDAILKEAKLLASCDYERNTKWGEEIGFSYESLLESTFTGYLLHCRGWTSVYLCPTRPCFLGCTTIDMKDALVQLVKWSSGLLQIGLSRFSPLSYGVSRMSILQSMCYGYFTFQPLFAIALLIYGIVPQLCFLKGIPLYPKVLSPWFAVFSTVYLSALGQQLHEVLSDGGTIWTWWNEQRIWVIKSVSGSLFGCLDLSMKRLGVKKTTFRLTNKAVDKEKLEKYEKGEFDFQGAAMFMVPLSVLVILNMACFIAGIR</sequence>
<proteinExistence type="predicted"/>
<evidence type="ECO:0000256" key="6">
    <source>
        <dbReference type="ARBA" id="ARBA00023136"/>
    </source>
</evidence>
<keyword evidence="4 11" id="KW-0812">Transmembrane</keyword>
<feature type="binding site" evidence="8">
    <location>
        <position position="137"/>
    </location>
    <ligand>
        <name>UDP-alpha-D-glucose</name>
        <dbReference type="ChEBI" id="CHEBI:58885"/>
    </ligand>
</feature>
<dbReference type="Gramene" id="EOY05950">
    <property type="protein sequence ID" value="EOY05950"/>
    <property type="gene ID" value="TCM_020810"/>
</dbReference>
<dbReference type="Pfam" id="PF03552">
    <property type="entry name" value="Cellulose_synt"/>
    <property type="match status" value="2"/>
</dbReference>
<dbReference type="AlphaFoldDB" id="A0A061ELL7"/>
<organism evidence="12 13">
    <name type="scientific">Theobroma cacao</name>
    <name type="common">Cacao</name>
    <name type="synonym">Cocoa</name>
    <dbReference type="NCBI Taxonomy" id="3641"/>
    <lineage>
        <taxon>Eukaryota</taxon>
        <taxon>Viridiplantae</taxon>
        <taxon>Streptophyta</taxon>
        <taxon>Embryophyta</taxon>
        <taxon>Tracheophyta</taxon>
        <taxon>Spermatophyta</taxon>
        <taxon>Magnoliopsida</taxon>
        <taxon>eudicotyledons</taxon>
        <taxon>Gunneridae</taxon>
        <taxon>Pentapetalae</taxon>
        <taxon>rosids</taxon>
        <taxon>malvids</taxon>
        <taxon>Malvales</taxon>
        <taxon>Malvaceae</taxon>
        <taxon>Byttnerioideae</taxon>
        <taxon>Theobroma</taxon>
    </lineage>
</organism>
<feature type="transmembrane region" description="Helical" evidence="11">
    <location>
        <begin position="578"/>
        <end position="601"/>
    </location>
</feature>
<evidence type="ECO:0000256" key="1">
    <source>
        <dbReference type="ARBA" id="ARBA00004127"/>
    </source>
</evidence>